<dbReference type="GO" id="GO:0098552">
    <property type="term" value="C:side of membrane"/>
    <property type="evidence" value="ECO:0007669"/>
    <property type="project" value="UniProtKB-KW"/>
</dbReference>
<dbReference type="GO" id="GO:0005576">
    <property type="term" value="C:extracellular region"/>
    <property type="evidence" value="ECO:0007669"/>
    <property type="project" value="TreeGrafter"/>
</dbReference>
<keyword evidence="4" id="KW-0336">GPI-anchor</keyword>
<comment type="similarity">
    <text evidence="2 11">Belongs to the glypican family.</text>
</comment>
<dbReference type="GO" id="GO:0005886">
    <property type="term" value="C:plasma membrane"/>
    <property type="evidence" value="ECO:0007669"/>
    <property type="project" value="UniProtKB-SubCell"/>
</dbReference>
<evidence type="ECO:0000256" key="5">
    <source>
        <dbReference type="ARBA" id="ARBA00022729"/>
    </source>
</evidence>
<evidence type="ECO:0000256" key="10">
    <source>
        <dbReference type="ARBA" id="ARBA00023288"/>
    </source>
</evidence>
<feature type="compositionally biased region" description="Acidic residues" evidence="12">
    <location>
        <begin position="471"/>
        <end position="484"/>
    </location>
</feature>
<reference evidence="13" key="1">
    <citation type="submission" date="2020-09" db="EMBL/GenBank/DDBJ databases">
        <authorList>
            <person name="Kikuchi T."/>
        </authorList>
    </citation>
    <scope>NUCLEOTIDE SEQUENCE</scope>
    <source>
        <strain evidence="13">SH1</strain>
    </source>
</reference>
<keyword evidence="10" id="KW-0449">Lipoprotein</keyword>
<dbReference type="EMBL" id="CAJFDH010000006">
    <property type="protein sequence ID" value="CAD5231107.1"/>
    <property type="molecule type" value="Genomic_DNA"/>
</dbReference>
<dbReference type="GO" id="GO:0009986">
    <property type="term" value="C:cell surface"/>
    <property type="evidence" value="ECO:0007669"/>
    <property type="project" value="TreeGrafter"/>
</dbReference>
<proteinExistence type="inferred from homology"/>
<evidence type="ECO:0000256" key="12">
    <source>
        <dbReference type="SAM" id="MobiDB-lite"/>
    </source>
</evidence>
<dbReference type="PANTHER" id="PTHR10822:SF29">
    <property type="entry name" value="DIVISION ABNORMALLY DELAYED PROTEIN"/>
    <property type="match status" value="1"/>
</dbReference>
<evidence type="ECO:0000256" key="4">
    <source>
        <dbReference type="ARBA" id="ARBA00022622"/>
    </source>
</evidence>
<evidence type="ECO:0000256" key="8">
    <source>
        <dbReference type="ARBA" id="ARBA00023180"/>
    </source>
</evidence>
<evidence type="ECO:0000256" key="7">
    <source>
        <dbReference type="ARBA" id="ARBA00023136"/>
    </source>
</evidence>
<dbReference type="EMBL" id="CAJFCW020000006">
    <property type="protein sequence ID" value="CAG9128431.1"/>
    <property type="molecule type" value="Genomic_DNA"/>
</dbReference>
<evidence type="ECO:0000313" key="13">
    <source>
        <dbReference type="EMBL" id="CAD5231107.1"/>
    </source>
</evidence>
<dbReference type="Pfam" id="PF01153">
    <property type="entry name" value="Glypican"/>
    <property type="match status" value="1"/>
</dbReference>
<dbReference type="PANTHER" id="PTHR10822">
    <property type="entry name" value="GLYPICAN"/>
    <property type="match status" value="1"/>
</dbReference>
<organism evidence="13 14">
    <name type="scientific">Bursaphelenchus okinawaensis</name>
    <dbReference type="NCBI Taxonomy" id="465554"/>
    <lineage>
        <taxon>Eukaryota</taxon>
        <taxon>Metazoa</taxon>
        <taxon>Ecdysozoa</taxon>
        <taxon>Nematoda</taxon>
        <taxon>Chromadorea</taxon>
        <taxon>Rhabditida</taxon>
        <taxon>Tylenchina</taxon>
        <taxon>Tylenchomorpha</taxon>
        <taxon>Aphelenchoidea</taxon>
        <taxon>Aphelenchoididae</taxon>
        <taxon>Bursaphelenchus</taxon>
    </lineage>
</organism>
<gene>
    <name evidence="13" type="ORF">BOKJ2_LOCUS14476</name>
</gene>
<keyword evidence="9" id="KW-0357">Heparan sulfate</keyword>
<evidence type="ECO:0000313" key="14">
    <source>
        <dbReference type="Proteomes" id="UP000614601"/>
    </source>
</evidence>
<keyword evidence="7" id="KW-0472">Membrane</keyword>
<evidence type="ECO:0000256" key="11">
    <source>
        <dbReference type="RuleBase" id="RU003518"/>
    </source>
</evidence>
<name>A0A811LWJ9_9BILA</name>
<dbReference type="InterPro" id="IPR001863">
    <property type="entry name" value="Glypican"/>
</dbReference>
<evidence type="ECO:0000256" key="6">
    <source>
        <dbReference type="ARBA" id="ARBA00022974"/>
    </source>
</evidence>
<dbReference type="Proteomes" id="UP000783686">
    <property type="component" value="Unassembled WGS sequence"/>
</dbReference>
<keyword evidence="8" id="KW-0325">Glycoprotein</keyword>
<keyword evidence="3" id="KW-1003">Cell membrane</keyword>
<dbReference type="GO" id="GO:0090263">
    <property type="term" value="P:positive regulation of canonical Wnt signaling pathway"/>
    <property type="evidence" value="ECO:0007669"/>
    <property type="project" value="TreeGrafter"/>
</dbReference>
<dbReference type="AlphaFoldDB" id="A0A811LWJ9"/>
<feature type="region of interest" description="Disordered" evidence="12">
    <location>
        <begin position="465"/>
        <end position="489"/>
    </location>
</feature>
<evidence type="ECO:0000256" key="2">
    <source>
        <dbReference type="ARBA" id="ARBA00010260"/>
    </source>
</evidence>
<dbReference type="GO" id="GO:1905475">
    <property type="term" value="P:regulation of protein localization to membrane"/>
    <property type="evidence" value="ECO:0007669"/>
    <property type="project" value="TreeGrafter"/>
</dbReference>
<dbReference type="GO" id="GO:0016477">
    <property type="term" value="P:cell migration"/>
    <property type="evidence" value="ECO:0007669"/>
    <property type="project" value="TreeGrafter"/>
</dbReference>
<keyword evidence="5" id="KW-0732">Signal</keyword>
<sequence length="532" mass="60394">MKQTAYDLSDMPDEPRIAENLTHCPMNGQHSCCTRLIEADMERFARQKIEQFVQSHVVTMRNSLDEFATEFRKHFRDALRSTERQLDRMFHQTYGSFYRDNSKVFSDFFDEIDEQFAVDDPSASLKSALGLLFRKIFLIEFGLMNPMRDISNAERHCMARLQGQLKPFGQIPAKLALLLDRTFAIWKLTISTLEKASQLLIRLGDKMVLKPECVNKLVHMKQCHVCSGINVKTKPCMGFCLNVLNGCFAEVAEIEPQWTGLMETLQLISSRLKSANNVYHVLAPVPIQISEAIMLFQERGTTISNRIVFQCFEPKMRFRRATEESVLDRPVVVNSPDMGPSWLSESLTSLYRKGDGLKREIGRFNDRLILMKGAWRLLPTAICSDGQVAQNAGEQCWNGETTSGYKKAVVASGINPQRYNPEFKGFNLNLSKETFIDERLSLHSLRQQLLNVFDGKSAKSESIDASGLEELNPDPDNPDDEDNYEGSAYSNCNDHAVMDDVKIQLLEQRSGTSRTIGCLLTSIGLFLLLRIL</sequence>
<accession>A0A811LWJ9</accession>
<keyword evidence="6" id="KW-0654">Proteoglycan</keyword>
<protein>
    <submittedName>
        <fullName evidence="13">Uncharacterized protein</fullName>
    </submittedName>
</protein>
<evidence type="ECO:0000256" key="9">
    <source>
        <dbReference type="ARBA" id="ARBA00023207"/>
    </source>
</evidence>
<comment type="subcellular location">
    <subcellularLocation>
        <location evidence="1">Cell membrane</location>
        <topology evidence="1">Lipid-anchor</topology>
        <topology evidence="1">GPI-anchor</topology>
    </subcellularLocation>
</comment>
<dbReference type="Proteomes" id="UP000614601">
    <property type="component" value="Unassembled WGS sequence"/>
</dbReference>
<comment type="caution">
    <text evidence="13">The sequence shown here is derived from an EMBL/GenBank/DDBJ whole genome shotgun (WGS) entry which is preliminary data.</text>
</comment>
<evidence type="ECO:0000256" key="3">
    <source>
        <dbReference type="ARBA" id="ARBA00022475"/>
    </source>
</evidence>
<evidence type="ECO:0000256" key="1">
    <source>
        <dbReference type="ARBA" id="ARBA00004609"/>
    </source>
</evidence>
<dbReference type="OrthoDB" id="6380619at2759"/>
<keyword evidence="14" id="KW-1185">Reference proteome</keyword>